<sequence>MLNCTLDKGSSQSSPSLDVVEVKDGSSKGAKKITRKFPAILPVIQEQESKEPYPCCNSEDVLLTGVEEGSPWLDQEPINKNLVPDRSAK</sequence>
<name>A0AAP0EDR3_9MAGN</name>
<evidence type="ECO:0000313" key="3">
    <source>
        <dbReference type="Proteomes" id="UP001419268"/>
    </source>
</evidence>
<comment type="caution">
    <text evidence="2">The sequence shown here is derived from an EMBL/GenBank/DDBJ whole genome shotgun (WGS) entry which is preliminary data.</text>
</comment>
<accession>A0AAP0EDR3</accession>
<dbReference type="Proteomes" id="UP001419268">
    <property type="component" value="Unassembled WGS sequence"/>
</dbReference>
<dbReference type="EMBL" id="JBBNAG010000012">
    <property type="protein sequence ID" value="KAK9088952.1"/>
    <property type="molecule type" value="Genomic_DNA"/>
</dbReference>
<evidence type="ECO:0000313" key="2">
    <source>
        <dbReference type="EMBL" id="KAK9088952.1"/>
    </source>
</evidence>
<keyword evidence="3" id="KW-1185">Reference proteome</keyword>
<feature type="region of interest" description="Disordered" evidence="1">
    <location>
        <begin position="1"/>
        <end position="29"/>
    </location>
</feature>
<reference evidence="2 3" key="1">
    <citation type="submission" date="2024-01" db="EMBL/GenBank/DDBJ databases">
        <title>Genome assemblies of Stephania.</title>
        <authorList>
            <person name="Yang L."/>
        </authorList>
    </citation>
    <scope>NUCLEOTIDE SEQUENCE [LARGE SCALE GENOMIC DNA]</scope>
    <source>
        <strain evidence="2">JXDWG</strain>
        <tissue evidence="2">Leaf</tissue>
    </source>
</reference>
<protein>
    <submittedName>
        <fullName evidence="2">Uncharacterized protein</fullName>
    </submittedName>
</protein>
<feature type="region of interest" description="Disordered" evidence="1">
    <location>
        <begin position="67"/>
        <end position="89"/>
    </location>
</feature>
<organism evidence="2 3">
    <name type="scientific">Stephania cephalantha</name>
    <dbReference type="NCBI Taxonomy" id="152367"/>
    <lineage>
        <taxon>Eukaryota</taxon>
        <taxon>Viridiplantae</taxon>
        <taxon>Streptophyta</taxon>
        <taxon>Embryophyta</taxon>
        <taxon>Tracheophyta</taxon>
        <taxon>Spermatophyta</taxon>
        <taxon>Magnoliopsida</taxon>
        <taxon>Ranunculales</taxon>
        <taxon>Menispermaceae</taxon>
        <taxon>Menispermoideae</taxon>
        <taxon>Cissampelideae</taxon>
        <taxon>Stephania</taxon>
    </lineage>
</organism>
<dbReference type="AlphaFoldDB" id="A0AAP0EDR3"/>
<gene>
    <name evidence="2" type="ORF">Scep_028034</name>
</gene>
<evidence type="ECO:0000256" key="1">
    <source>
        <dbReference type="SAM" id="MobiDB-lite"/>
    </source>
</evidence>
<proteinExistence type="predicted"/>